<evidence type="ECO:0000256" key="2">
    <source>
        <dbReference type="SAM" id="SignalP"/>
    </source>
</evidence>
<organism evidence="3 4">
    <name type="scientific">Eumeta variegata</name>
    <name type="common">Bagworm moth</name>
    <name type="synonym">Eumeta japonica</name>
    <dbReference type="NCBI Taxonomy" id="151549"/>
    <lineage>
        <taxon>Eukaryota</taxon>
        <taxon>Metazoa</taxon>
        <taxon>Ecdysozoa</taxon>
        <taxon>Arthropoda</taxon>
        <taxon>Hexapoda</taxon>
        <taxon>Insecta</taxon>
        <taxon>Pterygota</taxon>
        <taxon>Neoptera</taxon>
        <taxon>Endopterygota</taxon>
        <taxon>Lepidoptera</taxon>
        <taxon>Glossata</taxon>
        <taxon>Ditrysia</taxon>
        <taxon>Tineoidea</taxon>
        <taxon>Psychidae</taxon>
        <taxon>Oiketicinae</taxon>
        <taxon>Eumeta</taxon>
    </lineage>
</organism>
<keyword evidence="1" id="KW-1133">Transmembrane helix</keyword>
<protein>
    <submittedName>
        <fullName evidence="3">Uncharacterized protein</fullName>
    </submittedName>
</protein>
<keyword evidence="2" id="KW-0732">Signal</keyword>
<keyword evidence="1" id="KW-0472">Membrane</keyword>
<dbReference type="AlphaFoldDB" id="A0A4C2A5D0"/>
<evidence type="ECO:0000313" key="3">
    <source>
        <dbReference type="EMBL" id="GBP94369.1"/>
    </source>
</evidence>
<gene>
    <name evidence="3" type="ORF">EVAR_64287_1</name>
</gene>
<feature type="signal peptide" evidence="2">
    <location>
        <begin position="1"/>
        <end position="20"/>
    </location>
</feature>
<keyword evidence="4" id="KW-1185">Reference proteome</keyword>
<name>A0A4C2A5D0_EUMVA</name>
<dbReference type="EMBL" id="BGZK01002496">
    <property type="protein sequence ID" value="GBP94369.1"/>
    <property type="molecule type" value="Genomic_DNA"/>
</dbReference>
<keyword evidence="1" id="KW-0812">Transmembrane</keyword>
<feature type="transmembrane region" description="Helical" evidence="1">
    <location>
        <begin position="42"/>
        <end position="61"/>
    </location>
</feature>
<dbReference type="Proteomes" id="UP000299102">
    <property type="component" value="Unassembled WGS sequence"/>
</dbReference>
<proteinExistence type="predicted"/>
<sequence length="119" mass="13394">MTALLTVLATDVLNAAGASGVCGEGREGMSHSCRSTKYFGRLSFGGCQLILRNILFAYFSFDRQSPRLHIHLWYATILIFEIINLFRYPTTVAEHTTKELMLYVVSEPNIIDAFLASWL</sequence>
<feature type="chain" id="PRO_5020039356" evidence="2">
    <location>
        <begin position="21"/>
        <end position="119"/>
    </location>
</feature>
<reference evidence="3 4" key="1">
    <citation type="journal article" date="2019" name="Commun. Biol.">
        <title>The bagworm genome reveals a unique fibroin gene that provides high tensile strength.</title>
        <authorList>
            <person name="Kono N."/>
            <person name="Nakamura H."/>
            <person name="Ohtoshi R."/>
            <person name="Tomita M."/>
            <person name="Numata K."/>
            <person name="Arakawa K."/>
        </authorList>
    </citation>
    <scope>NUCLEOTIDE SEQUENCE [LARGE SCALE GENOMIC DNA]</scope>
</reference>
<comment type="caution">
    <text evidence="3">The sequence shown here is derived from an EMBL/GenBank/DDBJ whole genome shotgun (WGS) entry which is preliminary data.</text>
</comment>
<evidence type="ECO:0000313" key="4">
    <source>
        <dbReference type="Proteomes" id="UP000299102"/>
    </source>
</evidence>
<accession>A0A4C2A5D0</accession>
<evidence type="ECO:0000256" key="1">
    <source>
        <dbReference type="SAM" id="Phobius"/>
    </source>
</evidence>
<feature type="transmembrane region" description="Helical" evidence="1">
    <location>
        <begin position="68"/>
        <end position="88"/>
    </location>
</feature>